<gene>
    <name evidence="1" type="ORF">H8702_00480</name>
</gene>
<dbReference type="AlphaFoldDB" id="A0A8J6TWE4"/>
<organism evidence="1 2">
    <name type="scientific">Massiliimalia timonensis</name>
    <dbReference type="NCBI Taxonomy" id="1987501"/>
    <lineage>
        <taxon>Bacteria</taxon>
        <taxon>Bacillati</taxon>
        <taxon>Bacillota</taxon>
        <taxon>Clostridia</taxon>
        <taxon>Eubacteriales</taxon>
        <taxon>Oscillospiraceae</taxon>
        <taxon>Massiliimalia</taxon>
    </lineage>
</organism>
<dbReference type="RefSeq" id="WP_093988074.1">
    <property type="nucleotide sequence ID" value="NZ_FYDD01000003.1"/>
</dbReference>
<dbReference type="Proteomes" id="UP000632659">
    <property type="component" value="Unassembled WGS sequence"/>
</dbReference>
<evidence type="ECO:0000313" key="2">
    <source>
        <dbReference type="Proteomes" id="UP000632659"/>
    </source>
</evidence>
<sequence>MDETTQLYQFIYENATMGKDTVKHLLTVTEEKEMETLLTDQLSEYSDISEKARKALEQRKVEAQKIGPLTKMSTDLMINFNLIKDRSASHMAEMMTQGSTMGIVEITKQLKDLPNADDSAKRLGNKLLKMEEHNIDQLKAYL</sequence>
<evidence type="ECO:0000313" key="1">
    <source>
        <dbReference type="EMBL" id="MBC8609595.1"/>
    </source>
</evidence>
<evidence type="ECO:0008006" key="3">
    <source>
        <dbReference type="Google" id="ProtNLM"/>
    </source>
</evidence>
<reference evidence="1" key="1">
    <citation type="submission" date="2020-08" db="EMBL/GenBank/DDBJ databases">
        <title>Genome public.</title>
        <authorList>
            <person name="Liu C."/>
            <person name="Sun Q."/>
        </authorList>
    </citation>
    <scope>NUCLEOTIDE SEQUENCE</scope>
    <source>
        <strain evidence="1">NSJ-15</strain>
    </source>
</reference>
<keyword evidence="2" id="KW-1185">Reference proteome</keyword>
<name>A0A8J6TWE4_9FIRM</name>
<protein>
    <recommendedName>
        <fullName evidence="3">DUF2383 domain-containing protein</fullName>
    </recommendedName>
</protein>
<dbReference type="OrthoDB" id="9792639at2"/>
<dbReference type="EMBL" id="JACRTL010000001">
    <property type="protein sequence ID" value="MBC8609595.1"/>
    <property type="molecule type" value="Genomic_DNA"/>
</dbReference>
<proteinExistence type="predicted"/>
<comment type="caution">
    <text evidence="1">The sequence shown here is derived from an EMBL/GenBank/DDBJ whole genome shotgun (WGS) entry which is preliminary data.</text>
</comment>
<accession>A0A8J6TWE4</accession>